<dbReference type="EMBL" id="JASWJB010000435">
    <property type="protein sequence ID" value="KAK2590464.1"/>
    <property type="molecule type" value="Genomic_DNA"/>
</dbReference>
<comment type="caution">
    <text evidence="2">The sequence shown here is derived from an EMBL/GenBank/DDBJ whole genome shotgun (WGS) entry which is preliminary data.</text>
</comment>
<protein>
    <submittedName>
        <fullName evidence="2">Uncharacterized protein</fullName>
    </submittedName>
</protein>
<evidence type="ECO:0000313" key="2">
    <source>
        <dbReference type="EMBL" id="KAK2590464.1"/>
    </source>
</evidence>
<keyword evidence="3" id="KW-1185">Reference proteome</keyword>
<gene>
    <name evidence="2" type="ORF">QQS21_011851</name>
</gene>
<evidence type="ECO:0000256" key="1">
    <source>
        <dbReference type="SAM" id="MobiDB-lite"/>
    </source>
</evidence>
<feature type="region of interest" description="Disordered" evidence="1">
    <location>
        <begin position="146"/>
        <end position="169"/>
    </location>
</feature>
<reference evidence="2" key="1">
    <citation type="submission" date="2023-06" db="EMBL/GenBank/DDBJ databases">
        <title>Conoideocrella luteorostrata (Hypocreales: Clavicipitaceae), a potential biocontrol fungus for elongate hemlock scale in United States Christmas tree production areas.</title>
        <authorList>
            <person name="Barrett H."/>
            <person name="Lovett B."/>
            <person name="Macias A.M."/>
            <person name="Stajich J.E."/>
            <person name="Kasson M.T."/>
        </authorList>
    </citation>
    <scope>NUCLEOTIDE SEQUENCE</scope>
    <source>
        <strain evidence="2">ARSEF 14590</strain>
    </source>
</reference>
<name>A0AAJ0CF37_9HYPO</name>
<feature type="region of interest" description="Disordered" evidence="1">
    <location>
        <begin position="1"/>
        <end position="32"/>
    </location>
</feature>
<sequence length="316" mass="35041">MDVLSPFNSASSSSDKRSSSGSTSISKSTKASTASIHEAEDKTIVFTTIKKLFNEIDRTVGDSLTVTSVSDSDFAAIKAQRNKLGQKFRFWYQSKHHLLIVTIPTGVHESLHGTLYGHFQIALGAMGLYNEGWHYFGSTTCKGRAISGTGGDEGEGDSSGGPAPMRSSGNAWPTIVFEAGYSRTLAELRARKDWWFRASNHDVKIVVIIQFYRQGIILIERWEETRQTIQPRPGATTTRAAAAQNGSAISPILQQEIKITRDTTTNPPSFNVVRNDLVLNFRLLFLRDPGPGEHDVIIDVNLLRTYARMTWNRMMP</sequence>
<feature type="compositionally biased region" description="Low complexity" evidence="1">
    <location>
        <begin position="9"/>
        <end position="32"/>
    </location>
</feature>
<proteinExistence type="predicted"/>
<dbReference type="Proteomes" id="UP001251528">
    <property type="component" value="Unassembled WGS sequence"/>
</dbReference>
<organism evidence="2 3">
    <name type="scientific">Conoideocrella luteorostrata</name>
    <dbReference type="NCBI Taxonomy" id="1105319"/>
    <lineage>
        <taxon>Eukaryota</taxon>
        <taxon>Fungi</taxon>
        <taxon>Dikarya</taxon>
        <taxon>Ascomycota</taxon>
        <taxon>Pezizomycotina</taxon>
        <taxon>Sordariomycetes</taxon>
        <taxon>Hypocreomycetidae</taxon>
        <taxon>Hypocreales</taxon>
        <taxon>Clavicipitaceae</taxon>
        <taxon>Conoideocrella</taxon>
    </lineage>
</organism>
<dbReference type="AlphaFoldDB" id="A0AAJ0CF37"/>
<evidence type="ECO:0000313" key="3">
    <source>
        <dbReference type="Proteomes" id="UP001251528"/>
    </source>
</evidence>
<accession>A0AAJ0CF37</accession>